<name>A0AAW1T3H0_9CHLO</name>
<evidence type="ECO:0000313" key="1">
    <source>
        <dbReference type="EMBL" id="KAK9863527.1"/>
    </source>
</evidence>
<dbReference type="EMBL" id="JALJOV010000460">
    <property type="protein sequence ID" value="KAK9863527.1"/>
    <property type="molecule type" value="Genomic_DNA"/>
</dbReference>
<accession>A0AAW1T3H0</accession>
<dbReference type="AlphaFoldDB" id="A0AAW1T3H0"/>
<comment type="caution">
    <text evidence="1">The sequence shown here is derived from an EMBL/GenBank/DDBJ whole genome shotgun (WGS) entry which is preliminary data.</text>
</comment>
<protein>
    <submittedName>
        <fullName evidence="1">Uncharacterized protein</fullName>
    </submittedName>
</protein>
<organism evidence="1 2">
    <name type="scientific">Apatococcus fuscideae</name>
    <dbReference type="NCBI Taxonomy" id="2026836"/>
    <lineage>
        <taxon>Eukaryota</taxon>
        <taxon>Viridiplantae</taxon>
        <taxon>Chlorophyta</taxon>
        <taxon>core chlorophytes</taxon>
        <taxon>Trebouxiophyceae</taxon>
        <taxon>Chlorellales</taxon>
        <taxon>Chlorellaceae</taxon>
        <taxon>Apatococcus</taxon>
    </lineage>
</organism>
<keyword evidence="2" id="KW-1185">Reference proteome</keyword>
<sequence>MDAEHERDHQPCVTRSVIQGRAAATGPATVEEAKQRLVAVLADPHMRLPDLSSEAARLAGQGGNGEADAAMQAGLSRMLTRSGGAFKALAAGVACVLQLQLLAGPWNVASDPTLQAAASGALARCGAGSLKAEVTQLSQDLGRIAAISEAVHVDIYERLSADML</sequence>
<evidence type="ECO:0000313" key="2">
    <source>
        <dbReference type="Proteomes" id="UP001485043"/>
    </source>
</evidence>
<gene>
    <name evidence="1" type="ORF">WJX84_008609</name>
</gene>
<reference evidence="1 2" key="1">
    <citation type="journal article" date="2024" name="Nat. Commun.">
        <title>Phylogenomics reveals the evolutionary origins of lichenization in chlorophyte algae.</title>
        <authorList>
            <person name="Puginier C."/>
            <person name="Libourel C."/>
            <person name="Otte J."/>
            <person name="Skaloud P."/>
            <person name="Haon M."/>
            <person name="Grisel S."/>
            <person name="Petersen M."/>
            <person name="Berrin J.G."/>
            <person name="Delaux P.M."/>
            <person name="Dal Grande F."/>
            <person name="Keller J."/>
        </authorList>
    </citation>
    <scope>NUCLEOTIDE SEQUENCE [LARGE SCALE GENOMIC DNA]</scope>
    <source>
        <strain evidence="1 2">SAG 2523</strain>
    </source>
</reference>
<dbReference type="Proteomes" id="UP001485043">
    <property type="component" value="Unassembled WGS sequence"/>
</dbReference>
<proteinExistence type="predicted"/>